<protein>
    <submittedName>
        <fullName evidence="4">Uncharacterized protein</fullName>
    </submittedName>
</protein>
<dbReference type="InterPro" id="IPR050982">
    <property type="entry name" value="Auxin_biosynth/cation_transpt"/>
</dbReference>
<proteinExistence type="inferred from homology"/>
<dbReference type="PANTHER" id="PTHR43539">
    <property type="entry name" value="FLAVIN-BINDING MONOOXYGENASE-LIKE PROTEIN (AFU_ORTHOLOGUE AFUA_4G09220)"/>
    <property type="match status" value="1"/>
</dbReference>
<name>U5CV77_AMBTC</name>
<evidence type="ECO:0000313" key="4">
    <source>
        <dbReference type="EMBL" id="ERM98084.1"/>
    </source>
</evidence>
<comment type="similarity">
    <text evidence="1">Belongs to the FMO family.</text>
</comment>
<dbReference type="AlphaFoldDB" id="U5CV77"/>
<evidence type="ECO:0000256" key="1">
    <source>
        <dbReference type="ARBA" id="ARBA00009183"/>
    </source>
</evidence>
<dbReference type="PANTHER" id="PTHR43539:SF9">
    <property type="entry name" value="INDOLE-3-PYRUVATE MONOOXYGENASE YUCCA11-RELATED"/>
    <property type="match status" value="1"/>
</dbReference>
<feature type="non-terminal residue" evidence="4">
    <location>
        <position position="123"/>
    </location>
</feature>
<keyword evidence="2" id="KW-0560">Oxidoreductase</keyword>
<dbReference type="eggNOG" id="KOG1399">
    <property type="taxonomic scope" value="Eukaryota"/>
</dbReference>
<accession>U5CV77</accession>
<dbReference type="EMBL" id="KI395527">
    <property type="protein sequence ID" value="ERM98084.1"/>
    <property type="molecule type" value="Genomic_DNA"/>
</dbReference>
<organism evidence="4 5">
    <name type="scientific">Amborella trichopoda</name>
    <dbReference type="NCBI Taxonomy" id="13333"/>
    <lineage>
        <taxon>Eukaryota</taxon>
        <taxon>Viridiplantae</taxon>
        <taxon>Streptophyta</taxon>
        <taxon>Embryophyta</taxon>
        <taxon>Tracheophyta</taxon>
        <taxon>Spermatophyta</taxon>
        <taxon>Magnoliopsida</taxon>
        <taxon>Amborellales</taxon>
        <taxon>Amborellaceae</taxon>
        <taxon>Amborella</taxon>
    </lineage>
</organism>
<dbReference type="GO" id="GO:0016491">
    <property type="term" value="F:oxidoreductase activity"/>
    <property type="evidence" value="ECO:0007669"/>
    <property type="project" value="UniProtKB-KW"/>
</dbReference>
<dbReference type="Proteomes" id="UP000017836">
    <property type="component" value="Unassembled WGS sequence"/>
</dbReference>
<dbReference type="Gramene" id="ERM98084">
    <property type="protein sequence ID" value="ERM98084"/>
    <property type="gene ID" value="AMTR_s03898p00003870"/>
</dbReference>
<evidence type="ECO:0000256" key="3">
    <source>
        <dbReference type="SAM" id="MobiDB-lite"/>
    </source>
</evidence>
<sequence length="123" mass="14165">MGRHVKAATKEDGMTKCKHPKHWKAQHGEHTMKGCLRFLMLNILQIHVMNKELIHMGMRLLKYFPIGLGDRLMVSCSKWLYEDTSQFCTQRPEEGQIILKSKTGRSPILDPGTFKKIKSGDIK</sequence>
<keyword evidence="5" id="KW-1185">Reference proteome</keyword>
<feature type="region of interest" description="Disordered" evidence="3">
    <location>
        <begin position="1"/>
        <end position="22"/>
    </location>
</feature>
<dbReference type="HOGENOM" id="CLU_2021146_0_0_1"/>
<evidence type="ECO:0000256" key="2">
    <source>
        <dbReference type="ARBA" id="ARBA00023002"/>
    </source>
</evidence>
<gene>
    <name evidence="4" type="ORF">AMTR_s03898p00003870</name>
</gene>
<reference evidence="5" key="1">
    <citation type="journal article" date="2013" name="Science">
        <title>The Amborella genome and the evolution of flowering plants.</title>
        <authorList>
            <consortium name="Amborella Genome Project"/>
        </authorList>
    </citation>
    <scope>NUCLEOTIDE SEQUENCE [LARGE SCALE GENOMIC DNA]</scope>
</reference>
<evidence type="ECO:0000313" key="5">
    <source>
        <dbReference type="Proteomes" id="UP000017836"/>
    </source>
</evidence>